<feature type="region of interest" description="Disordered" evidence="2">
    <location>
        <begin position="303"/>
        <end position="364"/>
    </location>
</feature>
<protein>
    <recommendedName>
        <fullName evidence="1">General transcription factor IIH subunit 3</fullName>
    </recommendedName>
    <alternativeName>
        <fullName evidence="1">General transcription factor IIH polypeptide 3</fullName>
    </alternativeName>
</protein>
<comment type="subcellular location">
    <subcellularLocation>
        <location evidence="1">Nucleus</location>
    </subcellularLocation>
</comment>
<dbReference type="InterPro" id="IPR045154">
    <property type="entry name" value="PCF11-like"/>
</dbReference>
<dbReference type="Pfam" id="PF03850">
    <property type="entry name" value="Tfb4"/>
    <property type="match status" value="1"/>
</dbReference>
<keyword evidence="1" id="KW-0862">Zinc</keyword>
<dbReference type="InterPro" id="IPR008942">
    <property type="entry name" value="ENTH_VHS"/>
</dbReference>
<feature type="region of interest" description="Disordered" evidence="2">
    <location>
        <begin position="249"/>
        <end position="271"/>
    </location>
</feature>
<organism evidence="4 5">
    <name type="scientific">Necator americanus</name>
    <name type="common">Human hookworm</name>
    <dbReference type="NCBI Taxonomy" id="51031"/>
    <lineage>
        <taxon>Eukaryota</taxon>
        <taxon>Metazoa</taxon>
        <taxon>Ecdysozoa</taxon>
        <taxon>Nematoda</taxon>
        <taxon>Chromadorea</taxon>
        <taxon>Rhabditida</taxon>
        <taxon>Rhabditina</taxon>
        <taxon>Rhabditomorpha</taxon>
        <taxon>Strongyloidea</taxon>
        <taxon>Ancylostomatidae</taxon>
        <taxon>Bunostominae</taxon>
        <taxon>Necator</taxon>
    </lineage>
</organism>
<keyword evidence="1" id="KW-0479">Metal-binding</keyword>
<dbReference type="PROSITE" id="PS51391">
    <property type="entry name" value="CID"/>
    <property type="match status" value="1"/>
</dbReference>
<feature type="region of interest" description="Disordered" evidence="2">
    <location>
        <begin position="388"/>
        <end position="410"/>
    </location>
</feature>
<dbReference type="SUPFAM" id="SSF48464">
    <property type="entry name" value="ENTH/VHS domain"/>
    <property type="match status" value="1"/>
</dbReference>
<feature type="domain" description="CID" evidence="3">
    <location>
        <begin position="73"/>
        <end position="202"/>
    </location>
</feature>
<comment type="caution">
    <text evidence="4">The sequence shown here is derived from an EMBL/GenBank/DDBJ whole genome shotgun (WGS) entry which is preliminary data.</text>
</comment>
<evidence type="ECO:0000259" key="3">
    <source>
        <dbReference type="PROSITE" id="PS51391"/>
    </source>
</evidence>
<dbReference type="InterPro" id="IPR004600">
    <property type="entry name" value="TFIIH_Tfb4/GTF2H3"/>
</dbReference>
<dbReference type="Proteomes" id="UP001303046">
    <property type="component" value="Unassembled WGS sequence"/>
</dbReference>
<evidence type="ECO:0000256" key="1">
    <source>
        <dbReference type="RuleBase" id="RU368090"/>
    </source>
</evidence>
<dbReference type="EMBL" id="JAVFWL010000003">
    <property type="protein sequence ID" value="KAK6743375.1"/>
    <property type="molecule type" value="Genomic_DNA"/>
</dbReference>
<dbReference type="Gene3D" id="3.40.50.410">
    <property type="entry name" value="von Willebrand factor, type A domain"/>
    <property type="match status" value="1"/>
</dbReference>
<gene>
    <name evidence="4" type="primary">Necator_chrIII.g11325</name>
    <name evidence="4" type="ORF">RB195_010560</name>
</gene>
<keyword evidence="1" id="KW-0227">DNA damage</keyword>
<keyword evidence="1" id="KW-0863">Zinc-finger</keyword>
<proteinExistence type="inferred from homology"/>
<name>A0ABR1CYW6_NECAM</name>
<feature type="compositionally biased region" description="Polar residues" evidence="2">
    <location>
        <begin position="249"/>
        <end position="260"/>
    </location>
</feature>
<keyword evidence="1" id="KW-0805">Transcription regulation</keyword>
<dbReference type="Pfam" id="PF04818">
    <property type="entry name" value="CID"/>
    <property type="match status" value="1"/>
</dbReference>
<reference evidence="4 5" key="1">
    <citation type="submission" date="2023-08" db="EMBL/GenBank/DDBJ databases">
        <title>A Necator americanus chromosomal reference genome.</title>
        <authorList>
            <person name="Ilik V."/>
            <person name="Petrzelkova K.J."/>
            <person name="Pardy F."/>
            <person name="Fuh T."/>
            <person name="Niatou-Singa F.S."/>
            <person name="Gouil Q."/>
            <person name="Baker L."/>
            <person name="Ritchie M.E."/>
            <person name="Jex A.R."/>
            <person name="Gazzola D."/>
            <person name="Li H."/>
            <person name="Toshio Fujiwara R."/>
            <person name="Zhan B."/>
            <person name="Aroian R.V."/>
            <person name="Pafco B."/>
            <person name="Schwarz E.M."/>
        </authorList>
    </citation>
    <scope>NUCLEOTIDE SEQUENCE [LARGE SCALE GENOMIC DNA]</scope>
    <source>
        <strain evidence="4 5">Aroian</strain>
        <tissue evidence="4">Whole animal</tissue>
    </source>
</reference>
<comment type="subunit">
    <text evidence="1">Part of a TFIID-containing RNA polymerase II pre-initiation complex that is composed of TBP and at least GTF2A1, GTF2A2, GTF2E1, GTF2E2, GTF2F1, GTF2H2, GTF2H3, GTF2H4, GTF2H5, GTF2B, TCEA1, ERCC2, ERCC3, TAF1, TAF2, TAF3, TAF4, TAF5, TAF6, TAF7, TAF8, TAF9, TAF10, TAF11, TAF12 and TAF13. Component of the 7-subunit TFIIH core complex composed of XPB/ERCC3, XPD/ERCC2, GTF2H1, GTF2H2, GTF2H3, GTF2H4 and GTF2H5, which is active in NER. The core complex associates with the 3-subunit CDK-activating kinase (CAK) module composed of CCNH/cyclin H, CDK7 and MNAT1 to form the 10-subunit holoenzyme (holo-TFIIH) active in transcription. Interacts with RARA; the interaction requires prior phosphorylation of RARA on 'Ser-369' which then enhances interaction of RARA with CDK7.</text>
</comment>
<keyword evidence="1" id="KW-0804">Transcription</keyword>
<dbReference type="CDD" id="cd16982">
    <property type="entry name" value="CID_Pcf11"/>
    <property type="match status" value="1"/>
</dbReference>
<comment type="similarity">
    <text evidence="1">Belongs to the TFB4 family.</text>
</comment>
<keyword evidence="1" id="KW-0539">Nucleus</keyword>
<evidence type="ECO:0000313" key="4">
    <source>
        <dbReference type="EMBL" id="KAK6743375.1"/>
    </source>
</evidence>
<dbReference type="InterPro" id="IPR047415">
    <property type="entry name" value="Pcf11_CID"/>
</dbReference>
<feature type="compositionally biased region" description="Pro residues" evidence="2">
    <location>
        <begin position="313"/>
        <end position="323"/>
    </location>
</feature>
<keyword evidence="5" id="KW-1185">Reference proteome</keyword>
<dbReference type="InterPro" id="IPR036465">
    <property type="entry name" value="vWFA_dom_sf"/>
</dbReference>
<keyword evidence="1" id="KW-0234">DNA repair</keyword>
<dbReference type="Gene3D" id="1.25.40.90">
    <property type="match status" value="1"/>
</dbReference>
<evidence type="ECO:0000313" key="5">
    <source>
        <dbReference type="Proteomes" id="UP001303046"/>
    </source>
</evidence>
<dbReference type="InterPro" id="IPR006569">
    <property type="entry name" value="CID_dom"/>
</dbReference>
<dbReference type="PANTHER" id="PTHR15921:SF3">
    <property type="entry name" value="PRE-MRNA CLEAVAGE COMPLEX 2 PROTEIN PCF11"/>
    <property type="match status" value="1"/>
</dbReference>
<comment type="function">
    <text evidence="1">Component of the general transcription and DNA repair factor IIH (TFIIH) core complex, which is involved in general and transcription-coupled nucleotide excision repair (NER) of damaged DNA and, when complexed to CAK, in RNA transcription by RNA polymerase II. In NER, TFIIH acts by opening DNA around the lesion to allow the excision of the damaged oligonucleotide and its replacement by a new DNA fragment. In transcription, TFIIH has an essential role in transcription initiation. When the pre-initiation complex (PIC) has been established, TFIIH is required for promoter opening and promoter escape. Phosphorylation of the C-terminal tail (CTD) of the largest subunit of RNA polymerase II by the kinase module CAK controls the initiation of transcription.</text>
</comment>
<dbReference type="PANTHER" id="PTHR15921">
    <property type="entry name" value="PRE-MRNA CLEAVAGE COMPLEX II"/>
    <property type="match status" value="1"/>
</dbReference>
<evidence type="ECO:0000256" key="2">
    <source>
        <dbReference type="SAM" id="MobiDB-lite"/>
    </source>
</evidence>
<dbReference type="SMART" id="SM00582">
    <property type="entry name" value="RPR"/>
    <property type="match status" value="1"/>
</dbReference>
<sequence length="1229" mass="134598">MCRCFVSIDARHAPPTPKQRTLRVVVQRLDLVRPTKYTATSCLHLASEFKLFYSSLYCEKIYYTQLWSGTLLLKPEAAKEYKLTLDELVNNNKTQINLLTILAEDYQQHAAAIVETIEKQIFTVPKPQKLPIMYVADSIMKNIGNSDYKELFAKIIVRLFLHVFLEGDEAVRSALYRLRQTWGDVFNRSKLYQLDIKVNEIDRAWPLTALKQGGKPPVITSAPSNPTSSLPIAPALKQIHGKVHVNPKFIQNNGQNTASEATVKKSAKSDVPKRVRFKTEELKEPKKELIDELLELPPVRGCDRAIKSEPDEPTPPARLSPQPPKRKAALSAVHHLDSKRKRSPPKSFDEDLRSLPGPAAKDGTVVKPTAILGSHAFTAHAKSSLSRVQQAQLPLPGRSSPPAATNGLLMPPTQVSVVAPTATTLPMPPTFHGQSTVAGPGSLPMPPNYHPPVAPSTSSLALPPNYVAPSTAPVASLAGSSALPMPPNYLPPTSSSANLPMAPPVLGPTGFPMPPGYRAPTPAVVTTNAPTAAVIPSTASALPQAPSGSNAVITTEAPVKLDIPSNNRIFVDGKAHEVEYVNDIAVIERNGLPHKIYFAGTPRNVIIDGVPHLLHFGETKAVIIDGQEHILRFGAPSRELYLNNFAFKGQFGGAPIVATINGRRHEIRLAGPAPDVKINPDPAYELTAELNRIRANKGENKQEPSLDPFNLLKKLQQSGFLKKPEPAPAPPPNPSTRDRLRHTTMMLRDTTPPIPSEHSVSIIERRAVPAAPLKEFNMRILKIRYDSVVDALHEKQQNACPHCGQRMELRGERYERHLDWHVKRNLKTFEKASTCRPWYASSKEWLKSEEEEETGISATSCTTETMEENLPVIAVSAREAINKSCAVCCEDFEEYCDEDDDGVWKLKDCVIVNNQAYHSACVQDASMVEDAPSQESSESCDTKSFVKDTKMSTLALLVEASACAWGNLAVLHGSETINDVIRAVISFANSHLSISASNQLLLFAFANKIKRRLLYNSQRGAAVDASTAMLNALRDTLRDSANSDDDRMGSPLAAVLSHAICHLKRSESLPTVNDDLMKTTSTGRVVIVAMTVDFGTEHSPLMNLFFSAAKHGICVDVVSLVEPSPLLQQAADITGGIFLHVEQPSKLLASMMTHLLGNPSSRSLFPQPSLKEVDYRASCACHHELVSSGWVCSVCLSVLCQFTPICKACGAIFKVNNLPRKAQKRKRKQ</sequence>
<accession>A0ABR1CYW6</accession>